<name>A0AAP0PC05_9MAGN</name>
<reference evidence="7 8" key="1">
    <citation type="submission" date="2024-01" db="EMBL/GenBank/DDBJ databases">
        <title>Genome assemblies of Stephania.</title>
        <authorList>
            <person name="Yang L."/>
        </authorList>
    </citation>
    <scope>NUCLEOTIDE SEQUENCE [LARGE SCALE GENOMIC DNA]</scope>
    <source>
        <strain evidence="7">YNDBR</strain>
        <tissue evidence="7">Leaf</tissue>
    </source>
</reference>
<evidence type="ECO:0000313" key="7">
    <source>
        <dbReference type="EMBL" id="KAK9135206.1"/>
    </source>
</evidence>
<evidence type="ECO:0000256" key="5">
    <source>
        <dbReference type="ARBA" id="ARBA00023295"/>
    </source>
</evidence>
<dbReference type="Pfam" id="PF26410">
    <property type="entry name" value="GH5_mannosidase"/>
    <property type="match status" value="1"/>
</dbReference>
<feature type="domain" description="Glycoside hydrolase family 5" evidence="6">
    <location>
        <begin position="143"/>
        <end position="291"/>
    </location>
</feature>
<accession>A0AAP0PC05</accession>
<evidence type="ECO:0000256" key="2">
    <source>
        <dbReference type="ARBA" id="ARBA00005641"/>
    </source>
</evidence>
<evidence type="ECO:0000259" key="6">
    <source>
        <dbReference type="Pfam" id="PF26410"/>
    </source>
</evidence>
<protein>
    <recommendedName>
        <fullName evidence="3">mannan endo-1,4-beta-mannosidase</fullName>
        <ecNumber evidence="3">3.2.1.78</ecNumber>
    </recommendedName>
</protein>
<dbReference type="PANTHER" id="PTHR31451:SF59">
    <property type="entry name" value="MANNAN ENDO-1,4-BETA-MANNOSIDASE"/>
    <property type="match status" value="1"/>
</dbReference>
<organism evidence="7 8">
    <name type="scientific">Stephania yunnanensis</name>
    <dbReference type="NCBI Taxonomy" id="152371"/>
    <lineage>
        <taxon>Eukaryota</taxon>
        <taxon>Viridiplantae</taxon>
        <taxon>Streptophyta</taxon>
        <taxon>Embryophyta</taxon>
        <taxon>Tracheophyta</taxon>
        <taxon>Spermatophyta</taxon>
        <taxon>Magnoliopsida</taxon>
        <taxon>Ranunculales</taxon>
        <taxon>Menispermaceae</taxon>
        <taxon>Menispermoideae</taxon>
        <taxon>Cissampelideae</taxon>
        <taxon>Stephania</taxon>
    </lineage>
</organism>
<evidence type="ECO:0000313" key="8">
    <source>
        <dbReference type="Proteomes" id="UP001420932"/>
    </source>
</evidence>
<gene>
    <name evidence="7" type="ORF">Syun_014536</name>
</gene>
<evidence type="ECO:0000256" key="1">
    <source>
        <dbReference type="ARBA" id="ARBA00001678"/>
    </source>
</evidence>
<evidence type="ECO:0000256" key="4">
    <source>
        <dbReference type="ARBA" id="ARBA00022801"/>
    </source>
</evidence>
<dbReference type="GO" id="GO:0016985">
    <property type="term" value="F:mannan endo-1,4-beta-mannosidase activity"/>
    <property type="evidence" value="ECO:0007669"/>
    <property type="project" value="UniProtKB-EC"/>
</dbReference>
<dbReference type="EMBL" id="JBBNAF010000006">
    <property type="protein sequence ID" value="KAK9135206.1"/>
    <property type="molecule type" value="Genomic_DNA"/>
</dbReference>
<dbReference type="AlphaFoldDB" id="A0AAP0PC05"/>
<dbReference type="InterPro" id="IPR045053">
    <property type="entry name" value="MAN-like"/>
</dbReference>
<dbReference type="InterPro" id="IPR017853">
    <property type="entry name" value="GH"/>
</dbReference>
<dbReference type="Gene3D" id="3.20.20.80">
    <property type="entry name" value="Glycosidases"/>
    <property type="match status" value="1"/>
</dbReference>
<dbReference type="InterPro" id="IPR001547">
    <property type="entry name" value="Glyco_hydro_5"/>
</dbReference>
<keyword evidence="4" id="KW-0378">Hydrolase</keyword>
<dbReference type="SUPFAM" id="SSF51445">
    <property type="entry name" value="(Trans)glycosidases"/>
    <property type="match status" value="1"/>
</dbReference>
<keyword evidence="5" id="KW-0326">Glycosidase</keyword>
<sequence>MLARDVASAYIDVRGRWGVHCLEVTKEPTIYCCRSLWAFVVEGAQIATEEPSLSQRFCLTESKFGLCHVSIVDSLNSASVIGEDHMRWTLAVNGSDVDEESAEEEFARIRQNSGVCAVSHLEADRWNLKRGEIRQCMTWSALRVQEMASYTKSIDSQHLLEIGMEGFCGDSVPDRKQFNPGYQVGTNFISNNLIKEIDFTTIHAYPDIWLSGQGEEGQLGFMERWPTSHWTDSRRILKKPLVFAEFGKSKKDPGYSLSGRDSFLSNAYSNIYKSARSGGTMGGGLVWRILGEGMDSYNDGYEIVMSQSLSTVGLIEAQSQKMTQLIHSLSTPYSSCQDYYY</sequence>
<evidence type="ECO:0000256" key="3">
    <source>
        <dbReference type="ARBA" id="ARBA00012706"/>
    </source>
</evidence>
<dbReference type="PANTHER" id="PTHR31451">
    <property type="match status" value="1"/>
</dbReference>
<keyword evidence="8" id="KW-1185">Reference proteome</keyword>
<comment type="caution">
    <text evidence="7">The sequence shown here is derived from an EMBL/GenBank/DDBJ whole genome shotgun (WGS) entry which is preliminary data.</text>
</comment>
<dbReference type="FunFam" id="3.20.20.80:FF:000313">
    <property type="entry name" value="Uncharacterized protein"/>
    <property type="match status" value="1"/>
</dbReference>
<dbReference type="EC" id="3.2.1.78" evidence="3"/>
<comment type="similarity">
    <text evidence="2">Belongs to the glycosyl hydrolase 5 (cellulase A) family.</text>
</comment>
<comment type="catalytic activity">
    <reaction evidence="1">
        <text>Random hydrolysis of (1-&gt;4)-beta-D-mannosidic linkages in mannans, galactomannans and glucomannans.</text>
        <dbReference type="EC" id="3.2.1.78"/>
    </reaction>
</comment>
<dbReference type="Proteomes" id="UP001420932">
    <property type="component" value="Unassembled WGS sequence"/>
</dbReference>
<proteinExistence type="inferred from homology"/>